<dbReference type="PANTHER" id="PTHR42711">
    <property type="entry name" value="ABC TRANSPORTER ATP-BINDING PROTEIN"/>
    <property type="match status" value="1"/>
</dbReference>
<keyword evidence="3" id="KW-0547">Nucleotide-binding</keyword>
<sequence>MADLAIDTTGLSKRYGDRVAVDALDLQVRHGEVLALLGPNGAGKTTTVEMLEGYTTPDGGQMAVLGAAPSARRSWLDRIGIVAQTSTGLGSLTAREVVRSVARSYSTPRDVGETLDVVGLGEHADKRIGSLSGGLRRRVDVALGIIGAPELLFLDEPTTGFDPEARRAFWELIAGLARDGTTILLTTHYLEEAEHLADRVAVMANGRLVALDTPQALGGREAAVATVSWHAADGVREEQTSTPTATVRRLQEQLGAEVPGLQVRRPSLEDTYLRLIAATTPTREEF</sequence>
<evidence type="ECO:0000313" key="7">
    <source>
        <dbReference type="EMBL" id="NYJ75823.1"/>
    </source>
</evidence>
<dbReference type="InterPro" id="IPR027417">
    <property type="entry name" value="P-loop_NTPase"/>
</dbReference>
<keyword evidence="4 7" id="KW-0067">ATP-binding</keyword>
<dbReference type="GO" id="GO:0005524">
    <property type="term" value="F:ATP binding"/>
    <property type="evidence" value="ECO:0007669"/>
    <property type="project" value="UniProtKB-KW"/>
</dbReference>
<evidence type="ECO:0000256" key="4">
    <source>
        <dbReference type="ARBA" id="ARBA00022840"/>
    </source>
</evidence>
<dbReference type="InterPro" id="IPR003593">
    <property type="entry name" value="AAA+_ATPase"/>
</dbReference>
<dbReference type="AlphaFoldDB" id="A0A853DIH0"/>
<keyword evidence="5" id="KW-0046">Antibiotic resistance</keyword>
<organism evidence="7 8">
    <name type="scientific">Allobranchiibius huperziae</name>
    <dbReference type="NCBI Taxonomy" id="1874116"/>
    <lineage>
        <taxon>Bacteria</taxon>
        <taxon>Bacillati</taxon>
        <taxon>Actinomycetota</taxon>
        <taxon>Actinomycetes</taxon>
        <taxon>Micrococcales</taxon>
        <taxon>Dermacoccaceae</taxon>
        <taxon>Allobranchiibius</taxon>
    </lineage>
</organism>
<evidence type="ECO:0000256" key="5">
    <source>
        <dbReference type="ARBA" id="ARBA00023251"/>
    </source>
</evidence>
<gene>
    <name evidence="7" type="ORF">HNR15_002786</name>
</gene>
<feature type="domain" description="ABC transporter" evidence="6">
    <location>
        <begin position="6"/>
        <end position="230"/>
    </location>
</feature>
<evidence type="ECO:0000256" key="2">
    <source>
        <dbReference type="ARBA" id="ARBA00022448"/>
    </source>
</evidence>
<keyword evidence="2" id="KW-0813">Transport</keyword>
<evidence type="ECO:0000313" key="8">
    <source>
        <dbReference type="Proteomes" id="UP000571817"/>
    </source>
</evidence>
<dbReference type="EMBL" id="JACCFW010000001">
    <property type="protein sequence ID" value="NYJ75823.1"/>
    <property type="molecule type" value="Genomic_DNA"/>
</dbReference>
<protein>
    <submittedName>
        <fullName evidence="7">ABC-2 type transport system ATP-binding protein</fullName>
    </submittedName>
</protein>
<comment type="caution">
    <text evidence="7">The sequence shown here is derived from an EMBL/GenBank/DDBJ whole genome shotgun (WGS) entry which is preliminary data.</text>
</comment>
<dbReference type="SMART" id="SM00382">
    <property type="entry name" value="AAA"/>
    <property type="match status" value="1"/>
</dbReference>
<dbReference type="Gene3D" id="3.40.50.300">
    <property type="entry name" value="P-loop containing nucleotide triphosphate hydrolases"/>
    <property type="match status" value="1"/>
</dbReference>
<proteinExistence type="predicted"/>
<reference evidence="7 8" key="1">
    <citation type="submission" date="2020-07" db="EMBL/GenBank/DDBJ databases">
        <title>Sequencing the genomes of 1000 actinobacteria strains.</title>
        <authorList>
            <person name="Klenk H.-P."/>
        </authorList>
    </citation>
    <scope>NUCLEOTIDE SEQUENCE [LARGE SCALE GENOMIC DNA]</scope>
    <source>
        <strain evidence="7 8">DSM 29531</strain>
    </source>
</reference>
<dbReference type="GO" id="GO:0016887">
    <property type="term" value="F:ATP hydrolysis activity"/>
    <property type="evidence" value="ECO:0007669"/>
    <property type="project" value="InterPro"/>
</dbReference>
<dbReference type="PANTHER" id="PTHR42711:SF17">
    <property type="entry name" value="ABC TRANSPORTER ATP-BINDING PROTEIN"/>
    <property type="match status" value="1"/>
</dbReference>
<dbReference type="Pfam" id="PF00005">
    <property type="entry name" value="ABC_tran"/>
    <property type="match status" value="1"/>
</dbReference>
<evidence type="ECO:0000256" key="3">
    <source>
        <dbReference type="ARBA" id="ARBA00022741"/>
    </source>
</evidence>
<accession>A0A853DIH0</accession>
<evidence type="ECO:0000256" key="1">
    <source>
        <dbReference type="ARBA" id="ARBA00004202"/>
    </source>
</evidence>
<dbReference type="InterPro" id="IPR003439">
    <property type="entry name" value="ABC_transporter-like_ATP-bd"/>
</dbReference>
<dbReference type="PROSITE" id="PS50893">
    <property type="entry name" value="ABC_TRANSPORTER_2"/>
    <property type="match status" value="1"/>
</dbReference>
<evidence type="ECO:0000259" key="6">
    <source>
        <dbReference type="PROSITE" id="PS50893"/>
    </source>
</evidence>
<keyword evidence="8" id="KW-1185">Reference proteome</keyword>
<comment type="subcellular location">
    <subcellularLocation>
        <location evidence="1">Cell membrane</location>
        <topology evidence="1">Peripheral membrane protein</topology>
    </subcellularLocation>
</comment>
<dbReference type="InterPro" id="IPR050763">
    <property type="entry name" value="ABC_transporter_ATP-binding"/>
</dbReference>
<dbReference type="RefSeq" id="WP_179482780.1">
    <property type="nucleotide sequence ID" value="NZ_JACCFW010000001.1"/>
</dbReference>
<name>A0A853DIH0_9MICO</name>
<dbReference type="GO" id="GO:0046677">
    <property type="term" value="P:response to antibiotic"/>
    <property type="evidence" value="ECO:0007669"/>
    <property type="project" value="UniProtKB-KW"/>
</dbReference>
<dbReference type="Proteomes" id="UP000571817">
    <property type="component" value="Unassembled WGS sequence"/>
</dbReference>
<dbReference type="SUPFAM" id="SSF52540">
    <property type="entry name" value="P-loop containing nucleoside triphosphate hydrolases"/>
    <property type="match status" value="1"/>
</dbReference>
<dbReference type="GO" id="GO:0005886">
    <property type="term" value="C:plasma membrane"/>
    <property type="evidence" value="ECO:0007669"/>
    <property type="project" value="UniProtKB-SubCell"/>
</dbReference>